<comment type="caution">
    <text evidence="13">The sequence shown here is derived from an EMBL/GenBank/DDBJ whole genome shotgun (WGS) entry which is preliminary data.</text>
</comment>
<keyword evidence="3 11" id="KW-0813">Transport</keyword>
<comment type="function">
    <text evidence="11 12">Key component of the proton channel; it plays a direct role in the translocation of protons across the membrane.</text>
</comment>
<accession>A0A2T0X3M8</accession>
<dbReference type="PRINTS" id="PR00123">
    <property type="entry name" value="ATPASEA"/>
</dbReference>
<gene>
    <name evidence="11" type="primary">atpB</name>
    <name evidence="13" type="ORF">BCF33_2422</name>
</gene>
<dbReference type="EMBL" id="PVTT01000002">
    <property type="protein sequence ID" value="PRY93549.1"/>
    <property type="molecule type" value="Genomic_DNA"/>
</dbReference>
<dbReference type="Pfam" id="PF00119">
    <property type="entry name" value="ATP-synt_A"/>
    <property type="match status" value="1"/>
</dbReference>
<proteinExistence type="inferred from homology"/>
<evidence type="ECO:0000313" key="13">
    <source>
        <dbReference type="EMBL" id="PRY93549.1"/>
    </source>
</evidence>
<dbReference type="NCBIfam" id="NF004482">
    <property type="entry name" value="PRK05815.2-4"/>
    <property type="match status" value="1"/>
</dbReference>
<keyword evidence="7 11" id="KW-1133">Transmembrane helix</keyword>
<evidence type="ECO:0000256" key="11">
    <source>
        <dbReference type="HAMAP-Rule" id="MF_01393"/>
    </source>
</evidence>
<evidence type="ECO:0000256" key="5">
    <source>
        <dbReference type="ARBA" id="ARBA00022692"/>
    </source>
</evidence>
<dbReference type="AlphaFoldDB" id="A0A2T0X3M8"/>
<sequence>MATEESEGLVFHPMDQFIIKPLFEESAEVTGVASEGGIAILPNGEIVAECARGIGEHIGVATLSTGQVAEIGCEQIVAFADAQSAGVPYLANLAELGLQPIRWYTVTNSTLWMALTVLAIAAMMLLGTRGRSVVPSRGQSIAELAYGFIHKMVEDVAGKEALRYFPYIFTLFLFIIFSNFLGLIPTAFTPTAQIAVTAVLALAVFLGVTILGFVKNGASFLQLFWVSSAPGWLRAPLAVIEVISYFVRPVSHSIRLAGNMTAGHAVIKVFAAFAALLAVSPLAILGVVAIYGLEVLVCAIQAYVFTILTCVYLKDALHPHH</sequence>
<dbReference type="HAMAP" id="MF_01393">
    <property type="entry name" value="ATP_synth_a_bact"/>
    <property type="match status" value="1"/>
</dbReference>
<evidence type="ECO:0000256" key="9">
    <source>
        <dbReference type="ARBA" id="ARBA00023136"/>
    </source>
</evidence>
<keyword evidence="11" id="KW-1003">Cell membrane</keyword>
<evidence type="ECO:0000256" key="10">
    <source>
        <dbReference type="ARBA" id="ARBA00023310"/>
    </source>
</evidence>
<feature type="transmembrane region" description="Helical" evidence="11">
    <location>
        <begin position="290"/>
        <end position="313"/>
    </location>
</feature>
<name>A0A2T0X3M8_9RHOB</name>
<dbReference type="Gene3D" id="1.20.120.220">
    <property type="entry name" value="ATP synthase, F0 complex, subunit A"/>
    <property type="match status" value="1"/>
</dbReference>
<evidence type="ECO:0000256" key="3">
    <source>
        <dbReference type="ARBA" id="ARBA00022448"/>
    </source>
</evidence>
<protein>
    <recommendedName>
        <fullName evidence="11 12">ATP synthase subunit a</fullName>
    </recommendedName>
    <alternativeName>
        <fullName evidence="11">ATP synthase F0 sector subunit a</fullName>
    </alternativeName>
    <alternativeName>
        <fullName evidence="11">F-ATPase subunit 6</fullName>
    </alternativeName>
</protein>
<feature type="transmembrane region" description="Helical" evidence="11">
    <location>
        <begin position="265"/>
        <end position="284"/>
    </location>
</feature>
<dbReference type="InterPro" id="IPR000568">
    <property type="entry name" value="ATP_synth_F0_asu"/>
</dbReference>
<dbReference type="GO" id="GO:0005886">
    <property type="term" value="C:plasma membrane"/>
    <property type="evidence" value="ECO:0007669"/>
    <property type="project" value="UniProtKB-SubCell"/>
</dbReference>
<feature type="transmembrane region" description="Helical" evidence="11">
    <location>
        <begin position="164"/>
        <end position="188"/>
    </location>
</feature>
<dbReference type="InterPro" id="IPR035908">
    <property type="entry name" value="F0_ATP_A_sf"/>
</dbReference>
<dbReference type="InterPro" id="IPR045083">
    <property type="entry name" value="ATP_synth_F0_asu_bact/mt"/>
</dbReference>
<keyword evidence="10 11" id="KW-0066">ATP synthesis</keyword>
<evidence type="ECO:0000256" key="8">
    <source>
        <dbReference type="ARBA" id="ARBA00023065"/>
    </source>
</evidence>
<dbReference type="SUPFAM" id="SSF81336">
    <property type="entry name" value="F1F0 ATP synthase subunit A"/>
    <property type="match status" value="1"/>
</dbReference>
<dbReference type="Proteomes" id="UP000238801">
    <property type="component" value="Unassembled WGS sequence"/>
</dbReference>
<dbReference type="CDD" id="cd00310">
    <property type="entry name" value="ATP-synt_Fo_a_6"/>
    <property type="match status" value="1"/>
</dbReference>
<keyword evidence="6 11" id="KW-0375">Hydrogen ion transport</keyword>
<dbReference type="GO" id="GO:0045259">
    <property type="term" value="C:proton-transporting ATP synthase complex"/>
    <property type="evidence" value="ECO:0007669"/>
    <property type="project" value="UniProtKB-KW"/>
</dbReference>
<dbReference type="NCBIfam" id="TIGR01131">
    <property type="entry name" value="ATP_synt_6_or_A"/>
    <property type="match status" value="1"/>
</dbReference>
<dbReference type="PANTHER" id="PTHR11410">
    <property type="entry name" value="ATP SYNTHASE SUBUNIT A"/>
    <property type="match status" value="1"/>
</dbReference>
<dbReference type="PANTHER" id="PTHR11410:SF0">
    <property type="entry name" value="ATP SYNTHASE SUBUNIT A"/>
    <property type="match status" value="1"/>
</dbReference>
<keyword evidence="8 11" id="KW-0406">Ion transport</keyword>
<keyword evidence="4 11" id="KW-0138">CF(0)</keyword>
<organism evidence="13 14">
    <name type="scientific">Hasllibacter halocynthiae</name>
    <dbReference type="NCBI Taxonomy" id="595589"/>
    <lineage>
        <taxon>Bacteria</taxon>
        <taxon>Pseudomonadati</taxon>
        <taxon>Pseudomonadota</taxon>
        <taxon>Alphaproteobacteria</taxon>
        <taxon>Rhodobacterales</taxon>
        <taxon>Roseobacteraceae</taxon>
        <taxon>Hasllibacter</taxon>
    </lineage>
</organism>
<reference evidence="13 14" key="1">
    <citation type="submission" date="2018-03" db="EMBL/GenBank/DDBJ databases">
        <title>Genomic Encyclopedia of Archaeal and Bacterial Type Strains, Phase II (KMG-II): from individual species to whole genera.</title>
        <authorList>
            <person name="Goeker M."/>
        </authorList>
    </citation>
    <scope>NUCLEOTIDE SEQUENCE [LARGE SCALE GENOMIC DNA]</scope>
    <source>
        <strain evidence="13 14">DSM 29318</strain>
    </source>
</reference>
<feature type="transmembrane region" description="Helical" evidence="11">
    <location>
        <begin position="194"/>
        <end position="214"/>
    </location>
</feature>
<evidence type="ECO:0000313" key="14">
    <source>
        <dbReference type="Proteomes" id="UP000238801"/>
    </source>
</evidence>
<keyword evidence="14" id="KW-1185">Reference proteome</keyword>
<dbReference type="InterPro" id="IPR023011">
    <property type="entry name" value="ATP_synth_F0_asu_AS"/>
</dbReference>
<evidence type="ECO:0000256" key="6">
    <source>
        <dbReference type="ARBA" id="ARBA00022781"/>
    </source>
</evidence>
<keyword evidence="5 11" id="KW-0812">Transmembrane</keyword>
<comment type="similarity">
    <text evidence="2 11 12">Belongs to the ATPase A chain family.</text>
</comment>
<evidence type="ECO:0000256" key="12">
    <source>
        <dbReference type="RuleBase" id="RU000483"/>
    </source>
</evidence>
<dbReference type="GO" id="GO:0046933">
    <property type="term" value="F:proton-transporting ATP synthase activity, rotational mechanism"/>
    <property type="evidence" value="ECO:0007669"/>
    <property type="project" value="UniProtKB-UniRule"/>
</dbReference>
<evidence type="ECO:0000256" key="4">
    <source>
        <dbReference type="ARBA" id="ARBA00022547"/>
    </source>
</evidence>
<dbReference type="PROSITE" id="PS00449">
    <property type="entry name" value="ATPASE_A"/>
    <property type="match status" value="1"/>
</dbReference>
<evidence type="ECO:0000256" key="1">
    <source>
        <dbReference type="ARBA" id="ARBA00004141"/>
    </source>
</evidence>
<evidence type="ECO:0000256" key="7">
    <source>
        <dbReference type="ARBA" id="ARBA00022989"/>
    </source>
</evidence>
<keyword evidence="9 11" id="KW-0472">Membrane</keyword>
<feature type="transmembrane region" description="Helical" evidence="11">
    <location>
        <begin position="110"/>
        <end position="127"/>
    </location>
</feature>
<comment type="subcellular location">
    <subcellularLocation>
        <location evidence="11 12">Cell membrane</location>
        <topology evidence="11 12">Multi-pass membrane protein</topology>
    </subcellularLocation>
    <subcellularLocation>
        <location evidence="1">Membrane</location>
        <topology evidence="1">Multi-pass membrane protein</topology>
    </subcellularLocation>
</comment>
<evidence type="ECO:0000256" key="2">
    <source>
        <dbReference type="ARBA" id="ARBA00006810"/>
    </source>
</evidence>